<feature type="coiled-coil region" evidence="1">
    <location>
        <begin position="42"/>
        <end position="76"/>
    </location>
</feature>
<evidence type="ECO:0000313" key="3">
    <source>
        <dbReference type="Proteomes" id="UP000663844"/>
    </source>
</evidence>
<gene>
    <name evidence="2" type="ORF">OXD698_LOCUS49135</name>
</gene>
<comment type="caution">
    <text evidence="2">The sequence shown here is derived from an EMBL/GenBank/DDBJ whole genome shotgun (WGS) entry which is preliminary data.</text>
</comment>
<evidence type="ECO:0000256" key="1">
    <source>
        <dbReference type="SAM" id="Coils"/>
    </source>
</evidence>
<organism evidence="2 3">
    <name type="scientific">Adineta steineri</name>
    <dbReference type="NCBI Taxonomy" id="433720"/>
    <lineage>
        <taxon>Eukaryota</taxon>
        <taxon>Metazoa</taxon>
        <taxon>Spiralia</taxon>
        <taxon>Gnathifera</taxon>
        <taxon>Rotifera</taxon>
        <taxon>Eurotatoria</taxon>
        <taxon>Bdelloidea</taxon>
        <taxon>Adinetida</taxon>
        <taxon>Adinetidae</taxon>
        <taxon>Adineta</taxon>
    </lineage>
</organism>
<proteinExistence type="predicted"/>
<dbReference type="Proteomes" id="UP000663844">
    <property type="component" value="Unassembled WGS sequence"/>
</dbReference>
<reference evidence="2" key="1">
    <citation type="submission" date="2021-02" db="EMBL/GenBank/DDBJ databases">
        <authorList>
            <person name="Nowell W R."/>
        </authorList>
    </citation>
    <scope>NUCLEOTIDE SEQUENCE</scope>
</reference>
<protein>
    <submittedName>
        <fullName evidence="2">Uncharacterized protein</fullName>
    </submittedName>
</protein>
<dbReference type="EMBL" id="CAJOAZ010021631">
    <property type="protein sequence ID" value="CAF4357797.1"/>
    <property type="molecule type" value="Genomic_DNA"/>
</dbReference>
<dbReference type="AlphaFoldDB" id="A0A820LIC1"/>
<name>A0A820LIC1_9BILA</name>
<feature type="non-terminal residue" evidence="2">
    <location>
        <position position="1"/>
    </location>
</feature>
<keyword evidence="1" id="KW-0175">Coiled coil</keyword>
<evidence type="ECO:0000313" key="2">
    <source>
        <dbReference type="EMBL" id="CAF4357797.1"/>
    </source>
</evidence>
<sequence length="119" mass="13910">MEIWQEVFPSEDPADFSKEKCPMLIGVMRFCEEENEGSFINEYQLKTLLQNATITLEELKNELVIFKEECDRNERIRLRDIRVKTGLDSNIILQIAKYLSLNDAINAFSLDILSLLHRT</sequence>
<accession>A0A820LIC1</accession>